<keyword evidence="7" id="KW-1185">Reference proteome</keyword>
<evidence type="ECO:0000313" key="6">
    <source>
        <dbReference type="EMBL" id="RRC94743.1"/>
    </source>
</evidence>
<sequence length="376" mass="39201">MTTAPDLRLQGVTVRYGSTVAVDAVDLEVQAGQIIALLGPSGSGKSSLLRAVAGLEPVADGDLLWQGRSIVDLPTYRRGFGLMFQDGQLFPHRDVAGNVAYGIRALPRAERAQRVREVLDVVGMGEYASRSVTSLSGGQAQRVALARSLAPRPELLLLDEPLSALDRSLRERLSGEIRQILRDSGASCIYVTHDQDEAFAVADRIGVMIDGRVAALASPQELWASPGHRDVAQFLGFGPFIPVGEGRWHAVAPGAVRVRRVIGEGEAAALTTEAELETLVAAVSAGGLDAGGLSADVPSAGGQAGEALAPEENAATVRPVGVIVDARGGRGHSLVEVQMGDKTLKAQALPHLGAASDLVGALVELEVDLGNCPVVM</sequence>
<dbReference type="SUPFAM" id="SSF52540">
    <property type="entry name" value="P-loop containing nucleoside triphosphate hydrolases"/>
    <property type="match status" value="1"/>
</dbReference>
<dbReference type="InterPro" id="IPR027417">
    <property type="entry name" value="P-loop_NTPase"/>
</dbReference>
<dbReference type="AlphaFoldDB" id="A0A3P1SBT9"/>
<dbReference type="RefSeq" id="WP_124871582.1">
    <property type="nucleotide sequence ID" value="NZ_RQZF01000010.1"/>
</dbReference>
<dbReference type="InterPro" id="IPR050093">
    <property type="entry name" value="ABC_SmlMolc_Importer"/>
</dbReference>
<dbReference type="EMBL" id="RQZF01000010">
    <property type="protein sequence ID" value="RRC94743.1"/>
    <property type="molecule type" value="Genomic_DNA"/>
</dbReference>
<dbReference type="SMART" id="SM00382">
    <property type="entry name" value="AAA"/>
    <property type="match status" value="1"/>
</dbReference>
<proteinExistence type="predicted"/>
<dbReference type="GO" id="GO:0015418">
    <property type="term" value="F:ABC-type quaternary ammonium compound transporting activity"/>
    <property type="evidence" value="ECO:0007669"/>
    <property type="project" value="UniProtKB-EC"/>
</dbReference>
<dbReference type="InterPro" id="IPR017871">
    <property type="entry name" value="ABC_transporter-like_CS"/>
</dbReference>
<dbReference type="FunFam" id="3.40.50.300:FF:000425">
    <property type="entry name" value="Probable ABC transporter, ATP-binding subunit"/>
    <property type="match status" value="1"/>
</dbReference>
<evidence type="ECO:0000256" key="3">
    <source>
        <dbReference type="ARBA" id="ARBA00022840"/>
    </source>
</evidence>
<keyword evidence="2" id="KW-0547">Nucleotide-binding</keyword>
<dbReference type="GO" id="GO:0005524">
    <property type="term" value="F:ATP binding"/>
    <property type="evidence" value="ECO:0007669"/>
    <property type="project" value="UniProtKB-KW"/>
</dbReference>
<dbReference type="EC" id="7.6.2.9" evidence="4"/>
<dbReference type="InterPro" id="IPR003439">
    <property type="entry name" value="ABC_transporter-like_ATP-bd"/>
</dbReference>
<dbReference type="Pfam" id="PF00005">
    <property type="entry name" value="ABC_tran"/>
    <property type="match status" value="1"/>
</dbReference>
<accession>A0A3P1SBT9</accession>
<keyword evidence="3 6" id="KW-0067">ATP-binding</keyword>
<dbReference type="Proteomes" id="UP000280444">
    <property type="component" value="Unassembled WGS sequence"/>
</dbReference>
<organism evidence="6 7">
    <name type="scientific">Schaalia canis</name>
    <dbReference type="NCBI Taxonomy" id="100469"/>
    <lineage>
        <taxon>Bacteria</taxon>
        <taxon>Bacillati</taxon>
        <taxon>Actinomycetota</taxon>
        <taxon>Actinomycetes</taxon>
        <taxon>Actinomycetales</taxon>
        <taxon>Actinomycetaceae</taxon>
        <taxon>Schaalia</taxon>
    </lineage>
</organism>
<dbReference type="PANTHER" id="PTHR42781:SF4">
    <property type="entry name" value="SPERMIDINE_PUTRESCINE IMPORT ATP-BINDING PROTEIN POTA"/>
    <property type="match status" value="1"/>
</dbReference>
<dbReference type="Gene3D" id="3.40.50.300">
    <property type="entry name" value="P-loop containing nucleotide triphosphate hydrolases"/>
    <property type="match status" value="1"/>
</dbReference>
<dbReference type="OrthoDB" id="9802264at2"/>
<name>A0A3P1SBT9_9ACTO</name>
<evidence type="ECO:0000256" key="4">
    <source>
        <dbReference type="ARBA" id="ARBA00066388"/>
    </source>
</evidence>
<dbReference type="PANTHER" id="PTHR42781">
    <property type="entry name" value="SPERMIDINE/PUTRESCINE IMPORT ATP-BINDING PROTEIN POTA"/>
    <property type="match status" value="1"/>
</dbReference>
<dbReference type="GO" id="GO:0016887">
    <property type="term" value="F:ATP hydrolysis activity"/>
    <property type="evidence" value="ECO:0007669"/>
    <property type="project" value="InterPro"/>
</dbReference>
<reference evidence="6 7" key="1">
    <citation type="submission" date="2018-11" db="EMBL/GenBank/DDBJ databases">
        <title>Genomes From Bacteria Associated with the Canine Oral Cavity: a Test Case for Automated Genome-Based Taxonomic Assignment.</title>
        <authorList>
            <person name="Coil D.A."/>
            <person name="Jospin G."/>
            <person name="Darling A.E."/>
            <person name="Wallis C."/>
            <person name="Davis I.J."/>
            <person name="Harris S."/>
            <person name="Eisen J.A."/>
            <person name="Holcombe L.J."/>
            <person name="O'Flynn C."/>
        </authorList>
    </citation>
    <scope>NUCLEOTIDE SEQUENCE [LARGE SCALE GENOMIC DNA]</scope>
    <source>
        <strain evidence="6 7">OH770</strain>
    </source>
</reference>
<dbReference type="PROSITE" id="PS00211">
    <property type="entry name" value="ABC_TRANSPORTER_1"/>
    <property type="match status" value="1"/>
</dbReference>
<evidence type="ECO:0000256" key="2">
    <source>
        <dbReference type="ARBA" id="ARBA00022741"/>
    </source>
</evidence>
<protein>
    <recommendedName>
        <fullName evidence="4">ABC-type quaternary amine transporter</fullName>
        <ecNumber evidence="4">7.6.2.9</ecNumber>
    </recommendedName>
</protein>
<dbReference type="InterPro" id="IPR003593">
    <property type="entry name" value="AAA+_ATPase"/>
</dbReference>
<evidence type="ECO:0000313" key="7">
    <source>
        <dbReference type="Proteomes" id="UP000280444"/>
    </source>
</evidence>
<keyword evidence="1" id="KW-0813">Transport</keyword>
<comment type="caution">
    <text evidence="6">The sequence shown here is derived from an EMBL/GenBank/DDBJ whole genome shotgun (WGS) entry which is preliminary data.</text>
</comment>
<feature type="domain" description="ABC transporter" evidence="5">
    <location>
        <begin position="7"/>
        <end position="235"/>
    </location>
</feature>
<dbReference type="PROSITE" id="PS50893">
    <property type="entry name" value="ABC_TRANSPORTER_2"/>
    <property type="match status" value="1"/>
</dbReference>
<gene>
    <name evidence="6" type="ORF">EII11_08565</name>
</gene>
<evidence type="ECO:0000256" key="1">
    <source>
        <dbReference type="ARBA" id="ARBA00022448"/>
    </source>
</evidence>
<evidence type="ECO:0000259" key="5">
    <source>
        <dbReference type="PROSITE" id="PS50893"/>
    </source>
</evidence>